<protein>
    <submittedName>
        <fullName evidence="1">Uncharacterized protein</fullName>
    </submittedName>
</protein>
<comment type="caution">
    <text evidence="1">The sequence shown here is derived from an EMBL/GenBank/DDBJ whole genome shotgun (WGS) entry which is preliminary data.</text>
</comment>
<proteinExistence type="predicted"/>
<gene>
    <name evidence="1" type="ORF">EMO91_00950</name>
</gene>
<sequence length="99" mass="11468">MTVKACPKNGRGRCTPYWIVHELFCNAIFSNYLDITKEAARRIPTLMYIAEHWADIAESWCNKQCPETPTYVMGGHLMAYEYPGEFNARLDQFLDSLDK</sequence>
<reference evidence="1 2" key="1">
    <citation type="journal article" date="2019" name="Syst. Appl. Microbiol.">
        <title>Characterization of Bifidobacterium species in feaces of the Egyptian fruit bat: Description of B. vespertilionis sp. nov. and B. rousetti sp. nov.</title>
        <authorList>
            <person name="Modesto M."/>
            <person name="Satti M."/>
            <person name="Watanabe K."/>
            <person name="Puglisi E."/>
            <person name="Morelli L."/>
            <person name="Huang C.-H."/>
            <person name="Liou J.-S."/>
            <person name="Miyashita M."/>
            <person name="Tamura T."/>
            <person name="Saito S."/>
            <person name="Mori K."/>
            <person name="Huang L."/>
            <person name="Sciavilla P."/>
            <person name="Sandri C."/>
            <person name="Spiezio C."/>
            <person name="Vitali F."/>
            <person name="Cavalieri D."/>
            <person name="Perpetuini G."/>
            <person name="Tofalo R."/>
            <person name="Bonetti A."/>
            <person name="Arita M."/>
            <person name="Mattarelli P."/>
        </authorList>
    </citation>
    <scope>NUCLEOTIDE SEQUENCE [LARGE SCALE GENOMIC DNA]</scope>
    <source>
        <strain evidence="1 2">RST17</strain>
    </source>
</reference>
<evidence type="ECO:0000313" key="2">
    <source>
        <dbReference type="Proteomes" id="UP000410049"/>
    </source>
</evidence>
<name>A0A5M9ZPN6_9BIFI</name>
<dbReference type="EMBL" id="RZUH01000001">
    <property type="protein sequence ID" value="KAA8829601.1"/>
    <property type="molecule type" value="Genomic_DNA"/>
</dbReference>
<dbReference type="Proteomes" id="UP000410049">
    <property type="component" value="Unassembled WGS sequence"/>
</dbReference>
<evidence type="ECO:0000313" key="1">
    <source>
        <dbReference type="EMBL" id="KAA8829601.1"/>
    </source>
</evidence>
<dbReference type="RefSeq" id="WP_150378509.1">
    <property type="nucleotide sequence ID" value="NZ_RZUH01000001.1"/>
</dbReference>
<accession>A0A5M9ZPN6</accession>
<organism evidence="1 2">
    <name type="scientific">Bifidobacterium myosotis</name>
    <dbReference type="NCBI Taxonomy" id="1630166"/>
    <lineage>
        <taxon>Bacteria</taxon>
        <taxon>Bacillati</taxon>
        <taxon>Actinomycetota</taxon>
        <taxon>Actinomycetes</taxon>
        <taxon>Bifidobacteriales</taxon>
        <taxon>Bifidobacteriaceae</taxon>
        <taxon>Bifidobacterium</taxon>
    </lineage>
</organism>
<dbReference type="AlphaFoldDB" id="A0A5M9ZPN6"/>